<accession>A0ABS8AAC2</accession>
<protein>
    <submittedName>
        <fullName evidence="2">Helix-turn-helix domain-containing protein</fullName>
    </submittedName>
</protein>
<dbReference type="Pfam" id="PF12728">
    <property type="entry name" value="HTH_17"/>
    <property type="match status" value="1"/>
</dbReference>
<dbReference type="NCBIfam" id="TIGR01764">
    <property type="entry name" value="excise"/>
    <property type="match status" value="1"/>
</dbReference>
<feature type="domain" description="Helix-turn-helix" evidence="1">
    <location>
        <begin position="40"/>
        <end position="89"/>
    </location>
</feature>
<dbReference type="RefSeq" id="WP_226184121.1">
    <property type="nucleotide sequence ID" value="NZ_JAJADQ010000003.1"/>
</dbReference>
<dbReference type="EMBL" id="JAJADQ010000003">
    <property type="protein sequence ID" value="MCB2377340.1"/>
    <property type="molecule type" value="Genomic_DNA"/>
</dbReference>
<dbReference type="InterPro" id="IPR010093">
    <property type="entry name" value="SinI_DNA-bd"/>
</dbReference>
<dbReference type="InterPro" id="IPR041657">
    <property type="entry name" value="HTH_17"/>
</dbReference>
<keyword evidence="3" id="KW-1185">Reference proteome</keyword>
<sequence>MKIITLSLDDLHQELGALLDTRFTQLLHHLRAAQPSEAEYLTTQEALAFMHLSKPTLYKLRREGRIASYNSSDKRVLFKRSELLAYLQAAMKGGKPTG</sequence>
<comment type="caution">
    <text evidence="2">The sequence shown here is derived from an EMBL/GenBank/DDBJ whole genome shotgun (WGS) entry which is preliminary data.</text>
</comment>
<reference evidence="2" key="1">
    <citation type="submission" date="2021-10" db="EMBL/GenBank/DDBJ databases">
        <authorList>
            <person name="Dean J.D."/>
            <person name="Kim M.K."/>
            <person name="Newey C.N."/>
            <person name="Stoker T.S."/>
            <person name="Thompson D.W."/>
            <person name="Grose J.H."/>
        </authorList>
    </citation>
    <scope>NUCLEOTIDE SEQUENCE</scope>
    <source>
        <strain evidence="2">BT635</strain>
    </source>
</reference>
<evidence type="ECO:0000259" key="1">
    <source>
        <dbReference type="Pfam" id="PF12728"/>
    </source>
</evidence>
<organism evidence="2 3">
    <name type="scientific">Hymenobacter nitidus</name>
    <dbReference type="NCBI Taxonomy" id="2880929"/>
    <lineage>
        <taxon>Bacteria</taxon>
        <taxon>Pseudomonadati</taxon>
        <taxon>Bacteroidota</taxon>
        <taxon>Cytophagia</taxon>
        <taxon>Cytophagales</taxon>
        <taxon>Hymenobacteraceae</taxon>
        <taxon>Hymenobacter</taxon>
    </lineage>
</organism>
<dbReference type="Proteomes" id="UP001165297">
    <property type="component" value="Unassembled WGS sequence"/>
</dbReference>
<evidence type="ECO:0000313" key="2">
    <source>
        <dbReference type="EMBL" id="MCB2377340.1"/>
    </source>
</evidence>
<proteinExistence type="predicted"/>
<name>A0ABS8AAC2_9BACT</name>
<gene>
    <name evidence="2" type="ORF">LGH70_07095</name>
</gene>
<evidence type="ECO:0000313" key="3">
    <source>
        <dbReference type="Proteomes" id="UP001165297"/>
    </source>
</evidence>